<sequence>MLNHVKALTLSLAIVSASMTKHRVSLPKCFCHSSHSLTGCVMHKRHQEVNCPGHISRERQRQKYIFFIRRGWVLFG</sequence>
<feature type="signal peptide" evidence="1">
    <location>
        <begin position="1"/>
        <end position="17"/>
    </location>
</feature>
<evidence type="ECO:0000313" key="2">
    <source>
        <dbReference type="EMBL" id="OAQ34406.1"/>
    </source>
</evidence>
<dbReference type="AlphaFoldDB" id="A0A197KCI9"/>
<gene>
    <name evidence="2" type="ORF">K457DRAFT_133439</name>
</gene>
<evidence type="ECO:0008006" key="4">
    <source>
        <dbReference type="Google" id="ProtNLM"/>
    </source>
</evidence>
<evidence type="ECO:0000256" key="1">
    <source>
        <dbReference type="SAM" id="SignalP"/>
    </source>
</evidence>
<dbReference type="Proteomes" id="UP000078512">
    <property type="component" value="Unassembled WGS sequence"/>
</dbReference>
<proteinExistence type="predicted"/>
<dbReference type="EMBL" id="KV442017">
    <property type="protein sequence ID" value="OAQ34406.1"/>
    <property type="molecule type" value="Genomic_DNA"/>
</dbReference>
<keyword evidence="1" id="KW-0732">Signal</keyword>
<evidence type="ECO:0000313" key="3">
    <source>
        <dbReference type="Proteomes" id="UP000078512"/>
    </source>
</evidence>
<name>A0A197KCI9_9FUNG</name>
<protein>
    <recommendedName>
        <fullName evidence="4">Secreted protein</fullName>
    </recommendedName>
</protein>
<accession>A0A197KCI9</accession>
<keyword evidence="3" id="KW-1185">Reference proteome</keyword>
<organism evidence="2 3">
    <name type="scientific">Linnemannia elongata AG-77</name>
    <dbReference type="NCBI Taxonomy" id="1314771"/>
    <lineage>
        <taxon>Eukaryota</taxon>
        <taxon>Fungi</taxon>
        <taxon>Fungi incertae sedis</taxon>
        <taxon>Mucoromycota</taxon>
        <taxon>Mortierellomycotina</taxon>
        <taxon>Mortierellomycetes</taxon>
        <taxon>Mortierellales</taxon>
        <taxon>Mortierellaceae</taxon>
        <taxon>Linnemannia</taxon>
    </lineage>
</organism>
<reference evidence="2 3" key="1">
    <citation type="submission" date="2016-05" db="EMBL/GenBank/DDBJ databases">
        <title>Genome sequencing reveals origins of a unique bacterial endosymbiosis in the earliest lineages of terrestrial Fungi.</title>
        <authorList>
            <consortium name="DOE Joint Genome Institute"/>
            <person name="Uehling J."/>
            <person name="Gryganskyi A."/>
            <person name="Hameed K."/>
            <person name="Tschaplinski T."/>
            <person name="Misztal P."/>
            <person name="Wu S."/>
            <person name="Desiro A."/>
            <person name="Vande Pol N."/>
            <person name="Du Z.-Y."/>
            <person name="Zienkiewicz A."/>
            <person name="Zienkiewicz K."/>
            <person name="Morin E."/>
            <person name="Tisserant E."/>
            <person name="Splivallo R."/>
            <person name="Hainaut M."/>
            <person name="Henrissat B."/>
            <person name="Ohm R."/>
            <person name="Kuo A."/>
            <person name="Yan J."/>
            <person name="Lipzen A."/>
            <person name="Nolan M."/>
            <person name="Labutti K."/>
            <person name="Barry K."/>
            <person name="Goldstein A."/>
            <person name="Labbe J."/>
            <person name="Schadt C."/>
            <person name="Tuskan G."/>
            <person name="Grigoriev I."/>
            <person name="Martin F."/>
            <person name="Vilgalys R."/>
            <person name="Bonito G."/>
        </authorList>
    </citation>
    <scope>NUCLEOTIDE SEQUENCE [LARGE SCALE GENOMIC DNA]</scope>
    <source>
        <strain evidence="2 3">AG-77</strain>
    </source>
</reference>
<feature type="chain" id="PRO_5008276778" description="Secreted protein" evidence="1">
    <location>
        <begin position="18"/>
        <end position="76"/>
    </location>
</feature>